<evidence type="ECO:0000313" key="3">
    <source>
        <dbReference type="Proteomes" id="UP000427769"/>
    </source>
</evidence>
<dbReference type="AlphaFoldDB" id="A0A5K7Z245"/>
<name>A0A5K7Z245_9BACT</name>
<protein>
    <submittedName>
        <fullName evidence="2">Uncharacterized protein</fullName>
    </submittedName>
</protein>
<evidence type="ECO:0000313" key="2">
    <source>
        <dbReference type="EMBL" id="BBO75756.1"/>
    </source>
</evidence>
<feature type="compositionally biased region" description="Basic residues" evidence="1">
    <location>
        <begin position="36"/>
        <end position="45"/>
    </location>
</feature>
<feature type="compositionally biased region" description="Basic and acidic residues" evidence="1">
    <location>
        <begin position="26"/>
        <end position="35"/>
    </location>
</feature>
<feature type="region of interest" description="Disordered" evidence="1">
    <location>
        <begin position="1"/>
        <end position="60"/>
    </location>
</feature>
<accession>A0A5K7Z245</accession>
<dbReference type="Proteomes" id="UP000427769">
    <property type="component" value="Chromosome"/>
</dbReference>
<dbReference type="EMBL" id="AP021875">
    <property type="protein sequence ID" value="BBO75756.1"/>
    <property type="molecule type" value="Genomic_DNA"/>
</dbReference>
<evidence type="ECO:0000256" key="1">
    <source>
        <dbReference type="SAM" id="MobiDB-lite"/>
    </source>
</evidence>
<reference evidence="2 3" key="1">
    <citation type="submission" date="2019-11" db="EMBL/GenBank/DDBJ databases">
        <title>Comparative genomics of hydrocarbon-degrading Desulfosarcina strains.</title>
        <authorList>
            <person name="Watanabe M."/>
            <person name="Kojima H."/>
            <person name="Fukui M."/>
        </authorList>
    </citation>
    <scope>NUCLEOTIDE SEQUENCE [LARGE SCALE GENOMIC DNA]</scope>
    <source>
        <strain evidence="2 3">PP31</strain>
    </source>
</reference>
<gene>
    <name evidence="2" type="ORF">DSCW_31730</name>
</gene>
<keyword evidence="3" id="KW-1185">Reference proteome</keyword>
<sequence>MRETGIGIAGGNAKRQRPFLPGGNRLRPESMDKSIKQKGRRRVHRPLGQSMVPMDEQQQS</sequence>
<dbReference type="KEGG" id="dwd:DSCW_31730"/>
<proteinExistence type="predicted"/>
<organism evidence="2 3">
    <name type="scientific">Desulfosarcina widdelii</name>
    <dbReference type="NCBI Taxonomy" id="947919"/>
    <lineage>
        <taxon>Bacteria</taxon>
        <taxon>Pseudomonadati</taxon>
        <taxon>Thermodesulfobacteriota</taxon>
        <taxon>Desulfobacteria</taxon>
        <taxon>Desulfobacterales</taxon>
        <taxon>Desulfosarcinaceae</taxon>
        <taxon>Desulfosarcina</taxon>
    </lineage>
</organism>